<protein>
    <submittedName>
        <fullName evidence="1">Uncharacterized protein</fullName>
    </submittedName>
</protein>
<dbReference type="EMBL" id="BSDZ01000112">
    <property type="protein sequence ID" value="GLI71461.1"/>
    <property type="molecule type" value="Genomic_DNA"/>
</dbReference>
<reference evidence="1 2" key="1">
    <citation type="journal article" date="2023" name="IScience">
        <title>Expanded male sex-determining region conserved during the evolution of homothallism in the green alga Volvox.</title>
        <authorList>
            <person name="Yamamoto K."/>
            <person name="Matsuzaki R."/>
            <person name="Mahakham W."/>
            <person name="Heman W."/>
            <person name="Sekimoto H."/>
            <person name="Kawachi M."/>
            <person name="Minakuchi Y."/>
            <person name="Toyoda A."/>
            <person name="Nozaki H."/>
        </authorList>
    </citation>
    <scope>NUCLEOTIDE SEQUENCE [LARGE SCALE GENOMIC DNA]</scope>
    <source>
        <strain evidence="1 2">NIES-4468</strain>
    </source>
</reference>
<evidence type="ECO:0000313" key="1">
    <source>
        <dbReference type="EMBL" id="GLI71461.1"/>
    </source>
</evidence>
<gene>
    <name evidence="1" type="ORF">VaNZ11_016683</name>
</gene>
<name>A0ABQ5SPA8_9CHLO</name>
<comment type="caution">
    <text evidence="1">The sequence shown here is derived from an EMBL/GenBank/DDBJ whole genome shotgun (WGS) entry which is preliminary data.</text>
</comment>
<dbReference type="Proteomes" id="UP001165090">
    <property type="component" value="Unassembled WGS sequence"/>
</dbReference>
<proteinExistence type="predicted"/>
<organism evidence="1 2">
    <name type="scientific">Volvox africanus</name>
    <dbReference type="NCBI Taxonomy" id="51714"/>
    <lineage>
        <taxon>Eukaryota</taxon>
        <taxon>Viridiplantae</taxon>
        <taxon>Chlorophyta</taxon>
        <taxon>core chlorophytes</taxon>
        <taxon>Chlorophyceae</taxon>
        <taxon>CS clade</taxon>
        <taxon>Chlamydomonadales</taxon>
        <taxon>Volvocaceae</taxon>
        <taxon>Volvox</taxon>
    </lineage>
</organism>
<evidence type="ECO:0000313" key="2">
    <source>
        <dbReference type="Proteomes" id="UP001165090"/>
    </source>
</evidence>
<sequence>MMPHRLAEETAFVTPKWATKAGDYTVMNQVSAVLQQWFRSGLCWPTQQRYKNGIEQDHPGSYLHTYGTVRAVLTGPGGRLPGRRVHVLNDSTTVQSIATKGSKGTHLQASGPQQWWTL</sequence>
<keyword evidence="2" id="KW-1185">Reference proteome</keyword>
<accession>A0ABQ5SPA8</accession>